<dbReference type="AlphaFoldDB" id="A0A8S3WMS2"/>
<organism evidence="3 4">
    <name type="scientific">Parnassius apollo</name>
    <name type="common">Apollo butterfly</name>
    <name type="synonym">Papilio apollo</name>
    <dbReference type="NCBI Taxonomy" id="110799"/>
    <lineage>
        <taxon>Eukaryota</taxon>
        <taxon>Metazoa</taxon>
        <taxon>Ecdysozoa</taxon>
        <taxon>Arthropoda</taxon>
        <taxon>Hexapoda</taxon>
        <taxon>Insecta</taxon>
        <taxon>Pterygota</taxon>
        <taxon>Neoptera</taxon>
        <taxon>Endopterygota</taxon>
        <taxon>Lepidoptera</taxon>
        <taxon>Glossata</taxon>
        <taxon>Ditrysia</taxon>
        <taxon>Papilionoidea</taxon>
        <taxon>Papilionidae</taxon>
        <taxon>Parnassiinae</taxon>
        <taxon>Parnassini</taxon>
        <taxon>Parnassius</taxon>
        <taxon>Parnassius</taxon>
    </lineage>
</organism>
<dbReference type="EMBL" id="CAJQZP010000585">
    <property type="protein sequence ID" value="CAG4969819.1"/>
    <property type="molecule type" value="Genomic_DNA"/>
</dbReference>
<feature type="domain" description="MADF" evidence="2">
    <location>
        <begin position="16"/>
        <end position="77"/>
    </location>
</feature>
<gene>
    <name evidence="3" type="ORF">PAPOLLO_LOCUS8169</name>
</gene>
<proteinExistence type="predicted"/>
<evidence type="ECO:0000313" key="3">
    <source>
        <dbReference type="EMBL" id="CAG4969819.1"/>
    </source>
</evidence>
<evidence type="ECO:0000259" key="2">
    <source>
        <dbReference type="Pfam" id="PF10545"/>
    </source>
</evidence>
<dbReference type="InterPro" id="IPR006578">
    <property type="entry name" value="MADF-dom"/>
</dbReference>
<feature type="region of interest" description="Disordered" evidence="1">
    <location>
        <begin position="59"/>
        <end position="124"/>
    </location>
</feature>
<evidence type="ECO:0000256" key="1">
    <source>
        <dbReference type="SAM" id="MobiDB-lite"/>
    </source>
</evidence>
<dbReference type="Proteomes" id="UP000691718">
    <property type="component" value="Unassembled WGS sequence"/>
</dbReference>
<accession>A0A8S3WMS2</accession>
<keyword evidence="4" id="KW-1185">Reference proteome</keyword>
<protein>
    <submittedName>
        <fullName evidence="3">(apollo) hypothetical protein</fullName>
    </submittedName>
</protein>
<dbReference type="OrthoDB" id="8118596at2759"/>
<sequence length="124" mass="14416">MESPSPNDTKIDVEHLIITVQERPPLWNKHSKEYSDRNLKTRLWQEVCENVIQNWAELSKQNKKTRDTSGNIKSIEECANSETQSDEDNSQQKQDTRKAIYQRKTGAQGRKENTDEGGTIEYFT</sequence>
<comment type="caution">
    <text evidence="3">The sequence shown here is derived from an EMBL/GenBank/DDBJ whole genome shotgun (WGS) entry which is preliminary data.</text>
</comment>
<evidence type="ECO:0000313" key="4">
    <source>
        <dbReference type="Proteomes" id="UP000691718"/>
    </source>
</evidence>
<reference evidence="3" key="1">
    <citation type="submission" date="2021-04" db="EMBL/GenBank/DDBJ databases">
        <authorList>
            <person name="Tunstrom K."/>
        </authorList>
    </citation>
    <scope>NUCLEOTIDE SEQUENCE</scope>
</reference>
<dbReference type="Pfam" id="PF10545">
    <property type="entry name" value="MADF_DNA_bdg"/>
    <property type="match status" value="1"/>
</dbReference>
<name>A0A8S3WMS2_PARAO</name>